<protein>
    <submittedName>
        <fullName evidence="3">Uncharacterized protein</fullName>
    </submittedName>
</protein>
<sequence>MAVAEEAQVVLDRISRVFGEVERLLTDNNNASEAKQRLIQARRNLEAIRATIDEDRFNTLSDVLDELRSITDAQVMSEGGLPSQQLDGRQLNGQINRPPSNAGQGQKGRPKLEVPLEQLQYLYKKGYPAKRMAQHFKCSVSAVYKLLYQHGMKMRQRYTSMCDEELMAIVSNLSKQHPNSGTEMISGYLRSQGISVPRQKLRSVLRAADQVGIATRWGKTVARRT</sequence>
<organism evidence="3 4">
    <name type="scientific">Holothuria leucospilota</name>
    <name type="common">Black long sea cucumber</name>
    <name type="synonym">Mertensiothuria leucospilota</name>
    <dbReference type="NCBI Taxonomy" id="206669"/>
    <lineage>
        <taxon>Eukaryota</taxon>
        <taxon>Metazoa</taxon>
        <taxon>Echinodermata</taxon>
        <taxon>Eleutherozoa</taxon>
        <taxon>Echinozoa</taxon>
        <taxon>Holothuroidea</taxon>
        <taxon>Aspidochirotacea</taxon>
        <taxon>Aspidochirotida</taxon>
        <taxon>Holothuriidae</taxon>
        <taxon>Holothuria</taxon>
    </lineage>
</organism>
<accession>A0A9Q0YCG9</accession>
<keyword evidence="1" id="KW-0175">Coiled coil</keyword>
<comment type="caution">
    <text evidence="3">The sequence shown here is derived from an EMBL/GenBank/DDBJ whole genome shotgun (WGS) entry which is preliminary data.</text>
</comment>
<proteinExistence type="predicted"/>
<name>A0A9Q0YCG9_HOLLE</name>
<keyword evidence="4" id="KW-1185">Reference proteome</keyword>
<feature type="region of interest" description="Disordered" evidence="2">
    <location>
        <begin position="76"/>
        <end position="110"/>
    </location>
</feature>
<feature type="coiled-coil region" evidence="1">
    <location>
        <begin position="21"/>
        <end position="51"/>
    </location>
</feature>
<dbReference type="Gene3D" id="1.10.10.60">
    <property type="entry name" value="Homeodomain-like"/>
    <property type="match status" value="1"/>
</dbReference>
<evidence type="ECO:0000313" key="3">
    <source>
        <dbReference type="EMBL" id="KAJ8018855.1"/>
    </source>
</evidence>
<evidence type="ECO:0000313" key="4">
    <source>
        <dbReference type="Proteomes" id="UP001152320"/>
    </source>
</evidence>
<reference evidence="3" key="1">
    <citation type="submission" date="2021-10" db="EMBL/GenBank/DDBJ databases">
        <title>Tropical sea cucumber genome reveals ecological adaptation and Cuvierian tubules defense mechanism.</title>
        <authorList>
            <person name="Chen T."/>
        </authorList>
    </citation>
    <scope>NUCLEOTIDE SEQUENCE</scope>
    <source>
        <strain evidence="3">Nanhai2018</strain>
        <tissue evidence="3">Muscle</tissue>
    </source>
</reference>
<feature type="compositionally biased region" description="Polar residues" evidence="2">
    <location>
        <begin position="82"/>
        <end position="104"/>
    </location>
</feature>
<evidence type="ECO:0000256" key="1">
    <source>
        <dbReference type="SAM" id="Coils"/>
    </source>
</evidence>
<evidence type="ECO:0000256" key="2">
    <source>
        <dbReference type="SAM" id="MobiDB-lite"/>
    </source>
</evidence>
<dbReference type="OrthoDB" id="2686689at2759"/>
<dbReference type="AlphaFoldDB" id="A0A9Q0YCG9"/>
<gene>
    <name evidence="3" type="ORF">HOLleu_42925</name>
</gene>
<dbReference type="Proteomes" id="UP001152320">
    <property type="component" value="Unassembled WGS sequence"/>
</dbReference>
<dbReference type="EMBL" id="JAIZAY010000165">
    <property type="protein sequence ID" value="KAJ8018855.1"/>
    <property type="molecule type" value="Genomic_DNA"/>
</dbReference>